<dbReference type="AlphaFoldDB" id="A0A7W8FZK1"/>
<evidence type="ECO:0000313" key="8">
    <source>
        <dbReference type="Proteomes" id="UP000775500"/>
    </source>
</evidence>
<feature type="domain" description="DnaB/C C-terminal" evidence="3">
    <location>
        <begin position="267"/>
        <end position="336"/>
    </location>
</feature>
<evidence type="ECO:0000313" key="6">
    <source>
        <dbReference type="EMBL" id="MBM6830551.1"/>
    </source>
</evidence>
<proteinExistence type="inferred from homology"/>
<evidence type="ECO:0000256" key="2">
    <source>
        <dbReference type="SAM" id="MobiDB-lite"/>
    </source>
</evidence>
<dbReference type="InterPro" id="IPR058660">
    <property type="entry name" value="WHD_DnaB"/>
</dbReference>
<name>A0A7W8FZK1_9FIRM</name>
<dbReference type="Proteomes" id="UP000521313">
    <property type="component" value="Unassembled WGS sequence"/>
</dbReference>
<dbReference type="Proteomes" id="UP000775500">
    <property type="component" value="Unassembled WGS sequence"/>
</dbReference>
<evidence type="ECO:0000259" key="3">
    <source>
        <dbReference type="Pfam" id="PF07261"/>
    </source>
</evidence>
<dbReference type="InterPro" id="IPR034829">
    <property type="entry name" value="DnaD-like_sf"/>
</dbReference>
<evidence type="ECO:0000256" key="1">
    <source>
        <dbReference type="ARBA" id="ARBA00093462"/>
    </source>
</evidence>
<dbReference type="InterPro" id="IPR006343">
    <property type="entry name" value="DnaB/C_C"/>
</dbReference>
<dbReference type="Gene3D" id="1.10.10.630">
    <property type="entry name" value="DnaD domain-like"/>
    <property type="match status" value="1"/>
</dbReference>
<dbReference type="SUPFAM" id="SSF158499">
    <property type="entry name" value="DnaD domain-like"/>
    <property type="match status" value="1"/>
</dbReference>
<dbReference type="EMBL" id="JACHHD010000010">
    <property type="protein sequence ID" value="MBB5185092.1"/>
    <property type="molecule type" value="Genomic_DNA"/>
</dbReference>
<evidence type="ECO:0000313" key="7">
    <source>
        <dbReference type="Proteomes" id="UP000521313"/>
    </source>
</evidence>
<sequence>MNTQTFSIQTQSSLKEETLSSLILLYGPLIGNDAVLLYQSFYVLRNQMTEGSIDILIQLCHLTQTRFQAARKKLEQYSLLRSFYDKDKRNWLFVLCSPKEPEEFLKHDVYSRLFLEKEGSGQLDRMKLLFSFTARITDSMVDVSEPLDISLLDAWTQEKEQALDSVPVSSFTSSYPFDFGLMFQGMDRIIPQRLRTKENLQRIHELARIFGIDEKTMRRYLSLSIDPAKTRIDFEQLRERVLQARKTKTSSQDPYELSPVAFLQWKQNGMPVSVPDKLLLEKVMVDYKLPNEVINVLIDYALRATDQKFNRSFVEKVASSWARLQIDTKEKAQEQIHSRPQNKEELPSWYQDRTQQENDPNLEKEIESMLKALKEESGDGSI</sequence>
<reference evidence="6 8" key="3">
    <citation type="journal article" date="2021" name="Sci. Rep.">
        <title>The distribution of antibiotic resistance genes in chicken gut microbiota commensals.</title>
        <authorList>
            <person name="Juricova H."/>
            <person name="Matiasovicova J."/>
            <person name="Kubasova T."/>
            <person name="Cejkova D."/>
            <person name="Rychlik I."/>
        </authorList>
    </citation>
    <scope>NUCLEOTIDE SEQUENCE [LARGE SCALE GENOMIC DNA]</scope>
    <source>
        <strain evidence="6 8">An423</strain>
    </source>
</reference>
<evidence type="ECO:0000313" key="5">
    <source>
        <dbReference type="EMBL" id="MBB5185092.1"/>
    </source>
</evidence>
<feature type="region of interest" description="Disordered" evidence="2">
    <location>
        <begin position="332"/>
        <end position="361"/>
    </location>
</feature>
<comment type="caution">
    <text evidence="5">The sequence shown here is derived from an EMBL/GenBank/DDBJ whole genome shotgun (WGS) entry which is preliminary data.</text>
</comment>
<feature type="compositionally biased region" description="Basic and acidic residues" evidence="2">
    <location>
        <begin position="332"/>
        <end position="346"/>
    </location>
</feature>
<protein>
    <submittedName>
        <fullName evidence="6">DnaD domain protein</fullName>
    </submittedName>
    <submittedName>
        <fullName evidence="5">Replication initiation and membrane attachment protein</fullName>
    </submittedName>
</protein>
<dbReference type="Pfam" id="PF25888">
    <property type="entry name" value="WHD_DnaB"/>
    <property type="match status" value="1"/>
</dbReference>
<reference evidence="6" key="2">
    <citation type="submission" date="2020-08" db="EMBL/GenBank/DDBJ databases">
        <authorList>
            <person name="Cejkova D."/>
            <person name="Kubasova T."/>
            <person name="Jahodarova E."/>
            <person name="Rychlik I."/>
        </authorList>
    </citation>
    <scope>NUCLEOTIDE SEQUENCE</scope>
    <source>
        <strain evidence="6">An423</strain>
    </source>
</reference>
<organism evidence="5 7">
    <name type="scientific">Faecalicoccus acidiformans</name>
    <dbReference type="NCBI Taxonomy" id="915173"/>
    <lineage>
        <taxon>Bacteria</taxon>
        <taxon>Bacillati</taxon>
        <taxon>Bacillota</taxon>
        <taxon>Erysipelotrichia</taxon>
        <taxon>Erysipelotrichales</taxon>
        <taxon>Erysipelotrichaceae</taxon>
        <taxon>Faecalicoccus</taxon>
    </lineage>
</organism>
<evidence type="ECO:0000259" key="4">
    <source>
        <dbReference type="Pfam" id="PF25888"/>
    </source>
</evidence>
<dbReference type="Pfam" id="PF07261">
    <property type="entry name" value="DnaB_2"/>
    <property type="match status" value="1"/>
</dbReference>
<feature type="domain" description="Replicative helicase loading/DNA remodeling protein DnaB N-terminal winged helix" evidence="4">
    <location>
        <begin position="3"/>
        <end position="241"/>
    </location>
</feature>
<accession>A0A7W8FZK1</accession>
<comment type="similarity">
    <text evidence="1">Belongs to the DnaB/DnaD family.</text>
</comment>
<dbReference type="EMBL" id="JACJLU010000001">
    <property type="protein sequence ID" value="MBM6830551.1"/>
    <property type="molecule type" value="Genomic_DNA"/>
</dbReference>
<keyword evidence="8" id="KW-1185">Reference proteome</keyword>
<reference evidence="5 7" key="1">
    <citation type="submission" date="2020-08" db="EMBL/GenBank/DDBJ databases">
        <title>Genomic Encyclopedia of Type Strains, Phase IV (KMG-IV): sequencing the most valuable type-strain genomes for metagenomic binning, comparative biology and taxonomic classification.</title>
        <authorList>
            <person name="Goeker M."/>
        </authorList>
    </citation>
    <scope>NUCLEOTIDE SEQUENCE [LARGE SCALE GENOMIC DNA]</scope>
    <source>
        <strain evidence="5 7">DSM 26963</strain>
    </source>
</reference>
<dbReference type="RefSeq" id="WP_183375652.1">
    <property type="nucleotide sequence ID" value="NZ_CALVCN010000031.1"/>
</dbReference>
<gene>
    <name evidence="6" type="ORF">H5982_00290</name>
    <name evidence="5" type="ORF">HNQ43_001141</name>
</gene>